<evidence type="ECO:0000256" key="1">
    <source>
        <dbReference type="SAM" id="MobiDB-lite"/>
    </source>
</evidence>
<evidence type="ECO:0000313" key="3">
    <source>
        <dbReference type="Proteomes" id="UP000187203"/>
    </source>
</evidence>
<feature type="region of interest" description="Disordered" evidence="1">
    <location>
        <begin position="1"/>
        <end position="41"/>
    </location>
</feature>
<dbReference type="Proteomes" id="UP000187203">
    <property type="component" value="Unassembled WGS sequence"/>
</dbReference>
<reference evidence="3" key="1">
    <citation type="submission" date="2013-09" db="EMBL/GenBank/DDBJ databases">
        <title>Corchorus olitorius genome sequencing.</title>
        <authorList>
            <person name="Alam M."/>
            <person name="Haque M.S."/>
            <person name="Islam M.S."/>
            <person name="Emdad E.M."/>
            <person name="Islam M.M."/>
            <person name="Ahmed B."/>
            <person name="Halim A."/>
            <person name="Hossen Q.M.M."/>
            <person name="Hossain M.Z."/>
            <person name="Ahmed R."/>
            <person name="Khan M.M."/>
            <person name="Islam R."/>
            <person name="Rashid M.M."/>
            <person name="Khan S.A."/>
            <person name="Rahman M.S."/>
            <person name="Alam M."/>
            <person name="Yahiya A.S."/>
            <person name="Khan M.S."/>
            <person name="Azam M.S."/>
            <person name="Haque T."/>
            <person name="Lashkar M.Z.H."/>
            <person name="Akhand A.I."/>
            <person name="Morshed G."/>
            <person name="Roy S."/>
            <person name="Uddin K.S."/>
            <person name="Rabeya T."/>
            <person name="Hossain A.S."/>
            <person name="Chowdhury A."/>
            <person name="Snigdha A.R."/>
            <person name="Mortoza M.S."/>
            <person name="Matin S.A."/>
            <person name="Hoque S.M.E."/>
            <person name="Islam M.K."/>
            <person name="Roy D.K."/>
            <person name="Haider R."/>
            <person name="Moosa M.M."/>
            <person name="Elias S.M."/>
            <person name="Hasan A.M."/>
            <person name="Jahan S."/>
            <person name="Shafiuddin M."/>
            <person name="Mahmood N."/>
            <person name="Shommy N.S."/>
        </authorList>
    </citation>
    <scope>NUCLEOTIDE SEQUENCE [LARGE SCALE GENOMIC DNA]</scope>
    <source>
        <strain evidence="3">cv. O-4</strain>
    </source>
</reference>
<dbReference type="EMBL" id="AWUE01019023">
    <property type="protein sequence ID" value="OMO77022.1"/>
    <property type="molecule type" value="Genomic_DNA"/>
</dbReference>
<sequence length="41" mass="4532">MNPRNVLDSTDNQQRKTSLVSQANKGGNLVEAGPNFSEVWE</sequence>
<proteinExistence type="predicted"/>
<keyword evidence="3" id="KW-1185">Reference proteome</keyword>
<name>A0A1R3I363_9ROSI</name>
<comment type="caution">
    <text evidence="2">The sequence shown here is derived from an EMBL/GenBank/DDBJ whole genome shotgun (WGS) entry which is preliminary data.</text>
</comment>
<feature type="compositionally biased region" description="Polar residues" evidence="1">
    <location>
        <begin position="7"/>
        <end position="25"/>
    </location>
</feature>
<gene>
    <name evidence="2" type="ORF">COLO4_25399</name>
</gene>
<organism evidence="2 3">
    <name type="scientific">Corchorus olitorius</name>
    <dbReference type="NCBI Taxonomy" id="93759"/>
    <lineage>
        <taxon>Eukaryota</taxon>
        <taxon>Viridiplantae</taxon>
        <taxon>Streptophyta</taxon>
        <taxon>Embryophyta</taxon>
        <taxon>Tracheophyta</taxon>
        <taxon>Spermatophyta</taxon>
        <taxon>Magnoliopsida</taxon>
        <taxon>eudicotyledons</taxon>
        <taxon>Gunneridae</taxon>
        <taxon>Pentapetalae</taxon>
        <taxon>rosids</taxon>
        <taxon>malvids</taxon>
        <taxon>Malvales</taxon>
        <taxon>Malvaceae</taxon>
        <taxon>Grewioideae</taxon>
        <taxon>Apeibeae</taxon>
        <taxon>Corchorus</taxon>
    </lineage>
</organism>
<protein>
    <submittedName>
        <fullName evidence="2">Uncharacterized protein</fullName>
    </submittedName>
</protein>
<accession>A0A1R3I363</accession>
<dbReference type="AlphaFoldDB" id="A0A1R3I363"/>
<evidence type="ECO:0000313" key="2">
    <source>
        <dbReference type="EMBL" id="OMO77022.1"/>
    </source>
</evidence>